<gene>
    <name evidence="2" type="ORF">VV01_07100</name>
</gene>
<dbReference type="InterPro" id="IPR007403">
    <property type="entry name" value="DUF456"/>
</dbReference>
<reference evidence="3" key="1">
    <citation type="submission" date="2015-03" db="EMBL/GenBank/DDBJ databases">
        <title>Luteipulveratus halotolerans sp. nov., a novel actinobacterium (Dermacoccaceae) from Sarawak, Malaysia.</title>
        <authorList>
            <person name="Juboi H."/>
            <person name="Basik A."/>
            <person name="Shamsul S.S."/>
            <person name="Arnold P."/>
            <person name="Schmitt E.K."/>
            <person name="Sanglier J.-J."/>
            <person name="Yeo T."/>
        </authorList>
    </citation>
    <scope>NUCLEOTIDE SEQUENCE [LARGE SCALE GENOMIC DNA]</scope>
    <source>
        <strain evidence="3">C296001</strain>
    </source>
</reference>
<dbReference type="Proteomes" id="UP000037397">
    <property type="component" value="Unassembled WGS sequence"/>
</dbReference>
<keyword evidence="3" id="KW-1185">Reference proteome</keyword>
<dbReference type="AlphaFoldDB" id="A0A0L6CHC5"/>
<dbReference type="Pfam" id="PF04306">
    <property type="entry name" value="DUF456"/>
    <property type="match status" value="1"/>
</dbReference>
<keyword evidence="1" id="KW-1133">Transmembrane helix</keyword>
<accession>A0A0L6CHC5</accession>
<evidence type="ECO:0000256" key="1">
    <source>
        <dbReference type="SAM" id="Phobius"/>
    </source>
</evidence>
<dbReference type="PATRIC" id="fig|1631356.3.peg.1365"/>
<organism evidence="2 3">
    <name type="scientific">Luteipulveratus halotolerans</name>
    <dbReference type="NCBI Taxonomy" id="1631356"/>
    <lineage>
        <taxon>Bacteria</taxon>
        <taxon>Bacillati</taxon>
        <taxon>Actinomycetota</taxon>
        <taxon>Actinomycetes</taxon>
        <taxon>Micrococcales</taxon>
        <taxon>Dermacoccaceae</taxon>
        <taxon>Luteipulveratus</taxon>
    </lineage>
</organism>
<dbReference type="EMBL" id="LAIR01000002">
    <property type="protein sequence ID" value="KNX36970.1"/>
    <property type="molecule type" value="Genomic_DNA"/>
</dbReference>
<evidence type="ECO:0000313" key="3">
    <source>
        <dbReference type="Proteomes" id="UP000037397"/>
    </source>
</evidence>
<feature type="transmembrane region" description="Helical" evidence="1">
    <location>
        <begin position="46"/>
        <end position="67"/>
    </location>
</feature>
<proteinExistence type="predicted"/>
<dbReference type="STRING" id="1631356.VV01_07100"/>
<keyword evidence="1" id="KW-0812">Transmembrane</keyword>
<feature type="transmembrane region" description="Helical" evidence="1">
    <location>
        <begin position="6"/>
        <end position="39"/>
    </location>
</feature>
<protein>
    <submittedName>
        <fullName evidence="2">Membrane protein</fullName>
    </submittedName>
</protein>
<evidence type="ECO:0000313" key="2">
    <source>
        <dbReference type="EMBL" id="KNX36970.1"/>
    </source>
</evidence>
<dbReference type="RefSeq" id="WP_050669281.1">
    <property type="nucleotide sequence ID" value="NZ_LAIR01000002.1"/>
</dbReference>
<comment type="caution">
    <text evidence="2">The sequence shown here is derived from an EMBL/GenBank/DDBJ whole genome shotgun (WGS) entry which is preliminary data.</text>
</comment>
<keyword evidence="1" id="KW-0472">Membrane</keyword>
<dbReference type="OrthoDB" id="3577600at2"/>
<feature type="transmembrane region" description="Helical" evidence="1">
    <location>
        <begin position="82"/>
        <end position="112"/>
    </location>
</feature>
<sequence>MELVTVAAAVLIAAGIVGLVIPVLPGLLLTMGGVLLWAADRGDRTAWVFFGICLAIAVFGWTVQYLVPSRRMRAAGVPTRTLLAGAVCAIVGFFVIPVVGLFIGFVLGVYLVEHLRLRSTAAAWSATKIALRGVLLSIGIELAAACLVAATWVVGLLVTR</sequence>
<name>A0A0L6CHC5_9MICO</name>
<feature type="transmembrane region" description="Helical" evidence="1">
    <location>
        <begin position="133"/>
        <end position="158"/>
    </location>
</feature>